<dbReference type="OrthoDB" id="9862628at2"/>
<dbReference type="RefSeq" id="WP_042412202.1">
    <property type="nucleotide sequence ID" value="NZ_BAWO01000093.1"/>
</dbReference>
<dbReference type="AlphaFoldDB" id="A0A023DKH4"/>
<gene>
    <name evidence="1" type="ORF">GCA01S_093_00060</name>
</gene>
<evidence type="ECO:0000313" key="2">
    <source>
        <dbReference type="Proteomes" id="UP000023561"/>
    </source>
</evidence>
<accession>A0A023DKH4</accession>
<reference evidence="1 2" key="1">
    <citation type="submission" date="2014-04" db="EMBL/GenBank/DDBJ databases">
        <title>Whole genome shotgun sequence of Geobacillus caldoxylosilyticus NBRC 107762.</title>
        <authorList>
            <person name="Hosoyama A."/>
            <person name="Hosoyama Y."/>
            <person name="Katano-Makiyama Y."/>
            <person name="Tsuchikane K."/>
            <person name="Ohji S."/>
            <person name="Ichikawa N."/>
            <person name="Yamazoe A."/>
            <person name="Fujita N."/>
        </authorList>
    </citation>
    <scope>NUCLEOTIDE SEQUENCE [LARGE SCALE GENOMIC DNA]</scope>
    <source>
        <strain evidence="1 2">NBRC 107762</strain>
    </source>
</reference>
<keyword evidence="2" id="KW-1185">Reference proteome</keyword>
<dbReference type="EMBL" id="BAWO01000093">
    <property type="protein sequence ID" value="GAJ41733.1"/>
    <property type="molecule type" value="Genomic_DNA"/>
</dbReference>
<organism evidence="1 2">
    <name type="scientific">Parageobacillus caldoxylosilyticus NBRC 107762</name>
    <dbReference type="NCBI Taxonomy" id="1220594"/>
    <lineage>
        <taxon>Bacteria</taxon>
        <taxon>Bacillati</taxon>
        <taxon>Bacillota</taxon>
        <taxon>Bacilli</taxon>
        <taxon>Bacillales</taxon>
        <taxon>Anoxybacillaceae</taxon>
        <taxon>Saccharococcus</taxon>
    </lineage>
</organism>
<dbReference type="Proteomes" id="UP000023561">
    <property type="component" value="Unassembled WGS sequence"/>
</dbReference>
<name>A0A023DKH4_9BACL</name>
<sequence>MGEQIARGIGWLGYSIIESCIVEGICTIDELGEYLEHVLSQLKEDKSRTYFSEQEIGHIEEKYRSVLEKLIFDLTN</sequence>
<protein>
    <submittedName>
        <fullName evidence="1">Uncharacterized protein</fullName>
    </submittedName>
</protein>
<comment type="caution">
    <text evidence="1">The sequence shown here is derived from an EMBL/GenBank/DDBJ whole genome shotgun (WGS) entry which is preliminary data.</text>
</comment>
<evidence type="ECO:0000313" key="1">
    <source>
        <dbReference type="EMBL" id="GAJ41733.1"/>
    </source>
</evidence>
<proteinExistence type="predicted"/>